<reference evidence="2" key="1">
    <citation type="submission" date="2018-09" db="EMBL/GenBank/DDBJ databases">
        <authorList>
            <person name="Livingstone P.G."/>
            <person name="Whitworth D.E."/>
        </authorList>
    </citation>
    <scope>NUCLEOTIDE SEQUENCE [LARGE SCALE GENOMIC DNA]</scope>
    <source>
        <strain evidence="2">CA040B</strain>
    </source>
</reference>
<keyword evidence="2" id="KW-1185">Reference proteome</keyword>
<comment type="caution">
    <text evidence="1">The sequence shown here is derived from an EMBL/GenBank/DDBJ whole genome shotgun (WGS) entry which is preliminary data.</text>
</comment>
<proteinExistence type="predicted"/>
<evidence type="ECO:0000313" key="1">
    <source>
        <dbReference type="EMBL" id="RKH45511.1"/>
    </source>
</evidence>
<dbReference type="OrthoDB" id="5508030at2"/>
<dbReference type="RefSeq" id="WP_120624594.1">
    <property type="nucleotide sequence ID" value="NZ_RAWG01000034.1"/>
</dbReference>
<sequence>MALVRQPLPTLSAPVERLRAVINDASLPPAERSAAALTLLDAHSTRERWRSLVRDADLVSGLDLPRHEGRLPAEHAAWSRLQALRNLDQWDAVLRDGPAFLRTYPDSVLASSVDMLVRSTVIRQASEAQGRRAMQAQVHEAEEEAAREVARLEGLGQPTAKVRRSLDFRRCDLPGTGRFYPEALAPCRAFIANWGAGTTSQELNEYRDARGLEIISLVALRRYTEAREKLAAFLASDPEGEQRTSARAVVLGIPAEAEE</sequence>
<gene>
    <name evidence="1" type="ORF">D7X12_07610</name>
</gene>
<evidence type="ECO:0000313" key="2">
    <source>
        <dbReference type="Proteomes" id="UP000273405"/>
    </source>
</evidence>
<organism evidence="1 2">
    <name type="scientific">Corallococcus sicarius</name>
    <dbReference type="NCBI Taxonomy" id="2316726"/>
    <lineage>
        <taxon>Bacteria</taxon>
        <taxon>Pseudomonadati</taxon>
        <taxon>Myxococcota</taxon>
        <taxon>Myxococcia</taxon>
        <taxon>Myxococcales</taxon>
        <taxon>Cystobacterineae</taxon>
        <taxon>Myxococcaceae</taxon>
        <taxon>Corallococcus</taxon>
    </lineage>
</organism>
<dbReference type="AlphaFoldDB" id="A0A3A8NTJ9"/>
<accession>A0A3A8NTJ9</accession>
<dbReference type="Proteomes" id="UP000273405">
    <property type="component" value="Unassembled WGS sequence"/>
</dbReference>
<dbReference type="EMBL" id="RAWG01000034">
    <property type="protein sequence ID" value="RKH45511.1"/>
    <property type="molecule type" value="Genomic_DNA"/>
</dbReference>
<name>A0A3A8NTJ9_9BACT</name>
<protein>
    <submittedName>
        <fullName evidence="1">Uncharacterized protein</fullName>
    </submittedName>
</protein>